<evidence type="ECO:0000256" key="2">
    <source>
        <dbReference type="ARBA" id="ARBA00022737"/>
    </source>
</evidence>
<dbReference type="Pfam" id="PF00515">
    <property type="entry name" value="TPR_1"/>
    <property type="match status" value="1"/>
</dbReference>
<dbReference type="AlphaFoldDB" id="A0A507BY73"/>
<name>A0A507BY73_9FUNG</name>
<evidence type="ECO:0000256" key="7">
    <source>
        <dbReference type="PROSITE-ProRule" id="PRU00339"/>
    </source>
</evidence>
<dbReference type="PANTHER" id="PTHR12558:SF9">
    <property type="entry name" value="CELL DIVISION CYCLE PROTEIN 16 HOMOLOG"/>
    <property type="match status" value="1"/>
</dbReference>
<evidence type="ECO:0000256" key="8">
    <source>
        <dbReference type="SAM" id="MobiDB-lite"/>
    </source>
</evidence>
<keyword evidence="1" id="KW-0132">Cell division</keyword>
<feature type="region of interest" description="Disordered" evidence="8">
    <location>
        <begin position="607"/>
        <end position="651"/>
    </location>
</feature>
<keyword evidence="4" id="KW-0833">Ubl conjugation pathway</keyword>
<dbReference type="GO" id="GO:0005737">
    <property type="term" value="C:cytoplasm"/>
    <property type="evidence" value="ECO:0007669"/>
    <property type="project" value="TreeGrafter"/>
</dbReference>
<dbReference type="Pfam" id="PF13374">
    <property type="entry name" value="TPR_10"/>
    <property type="match status" value="1"/>
</dbReference>
<dbReference type="Pfam" id="PF13432">
    <property type="entry name" value="TPR_16"/>
    <property type="match status" value="1"/>
</dbReference>
<dbReference type="GeneID" id="42005958"/>
<dbReference type="RefSeq" id="XP_031023352.1">
    <property type="nucleotide sequence ID" value="XM_031170661.1"/>
</dbReference>
<evidence type="ECO:0000256" key="5">
    <source>
        <dbReference type="ARBA" id="ARBA00022803"/>
    </source>
</evidence>
<evidence type="ECO:0000313" key="9">
    <source>
        <dbReference type="EMBL" id="TPX32078.1"/>
    </source>
</evidence>
<sequence length="677" mass="77020">MLQLPHRKFTYSKSQPSPLSKPSNNHTPPAPQAPIHERLVSKLRAWRNSAQDHHLYRTALYWADKIISITGNATDIWHFARICFEMGDAIRAEHVLKSFNLIARHVECRELAAQCLIKQDQFDEARTLLEQNVTGLTTLPQVESKVSEAEINVKARQLFLLGSAVLKLQKTARAQRCFMDALTADPRCYDALYSLIEHCSLREMSGSNLLQLVKFEQLEPDVSEFVKMLYSIKSRNKYAHDPDFDKRIDEFATLYRLCNNADILLSRAEMLLVRCRFQECLQVTTSILVRDPFNLETIPIHIACLYQLNMTLELYDLGHQLVDHYPKLAVSWFAVATYYLGIKKYEEARTYFSKSSLIDSNFGPAWIGFAHTFALSGENVRAINAYSSAARLFEKTHHPTMYIGMEHLHMKDFDLAEQYLTAARSICKFDPLLENELGVLYYEKQEYERAAEYFENAIQITGELHEKSLMWESTYSNQGHCYRNLKQHSKAKECFMKVLQINPASSNAMSALGLIHHVEGDLEKASMCYHNALAVNPGDIQTTELLDRVIEDSAAVHHETLHLRDDTDHYSKMLNQVVPEMEHAPSQSKQQQPMTAKAFFETPVNKLIAGNGGTGGGRGTSSSSSPASPVMFEARRSTRLQRSATTTTRSNTITTTTNVIVAEQEEEDDDIQMELDD</sequence>
<dbReference type="GO" id="GO:0016567">
    <property type="term" value="P:protein ubiquitination"/>
    <property type="evidence" value="ECO:0007669"/>
    <property type="project" value="TreeGrafter"/>
</dbReference>
<evidence type="ECO:0000256" key="4">
    <source>
        <dbReference type="ARBA" id="ARBA00022786"/>
    </source>
</evidence>
<keyword evidence="10" id="KW-1185">Reference proteome</keyword>
<evidence type="ECO:0000256" key="3">
    <source>
        <dbReference type="ARBA" id="ARBA00022776"/>
    </source>
</evidence>
<dbReference type="Gene3D" id="1.25.40.10">
    <property type="entry name" value="Tetratricopeptide repeat domain"/>
    <property type="match status" value="1"/>
</dbReference>
<dbReference type="Pfam" id="PF12895">
    <property type="entry name" value="ANAPC3"/>
    <property type="match status" value="1"/>
</dbReference>
<keyword evidence="3" id="KW-0498">Mitosis</keyword>
<evidence type="ECO:0000256" key="1">
    <source>
        <dbReference type="ARBA" id="ARBA00022618"/>
    </source>
</evidence>
<feature type="region of interest" description="Disordered" evidence="8">
    <location>
        <begin position="1"/>
        <end position="33"/>
    </location>
</feature>
<dbReference type="STRING" id="1806994.A0A507BY73"/>
<proteinExistence type="predicted"/>
<dbReference type="InterPro" id="IPR011990">
    <property type="entry name" value="TPR-like_helical_dom_sf"/>
</dbReference>
<comment type="caution">
    <text evidence="9">The sequence shown here is derived from an EMBL/GenBank/DDBJ whole genome shotgun (WGS) entry which is preliminary data.</text>
</comment>
<dbReference type="GO" id="GO:0051301">
    <property type="term" value="P:cell division"/>
    <property type="evidence" value="ECO:0007669"/>
    <property type="project" value="UniProtKB-KW"/>
</dbReference>
<feature type="repeat" description="TPR" evidence="7">
    <location>
        <begin position="431"/>
        <end position="464"/>
    </location>
</feature>
<keyword evidence="6" id="KW-0131">Cell cycle</keyword>
<feature type="compositionally biased region" description="Gly residues" evidence="8">
    <location>
        <begin position="610"/>
        <end position="619"/>
    </location>
</feature>
<feature type="compositionally biased region" description="Low complexity" evidence="8">
    <location>
        <begin position="642"/>
        <end position="651"/>
    </location>
</feature>
<reference evidence="9 10" key="1">
    <citation type="journal article" date="2019" name="Sci. Rep.">
        <title>Comparative genomics of chytrid fungi reveal insights into the obligate biotrophic and pathogenic lifestyle of Synchytrium endobioticum.</title>
        <authorList>
            <person name="van de Vossenberg B.T.L.H."/>
            <person name="Warris S."/>
            <person name="Nguyen H.D.T."/>
            <person name="van Gent-Pelzer M.P.E."/>
            <person name="Joly D.L."/>
            <person name="van de Geest H.C."/>
            <person name="Bonants P.J.M."/>
            <person name="Smith D.S."/>
            <person name="Levesque C.A."/>
            <person name="van der Lee T.A.J."/>
        </authorList>
    </citation>
    <scope>NUCLEOTIDE SEQUENCE [LARGE SCALE GENOMIC DNA]</scope>
    <source>
        <strain evidence="9 10">JEL517</strain>
    </source>
</reference>
<dbReference type="SMART" id="SM00028">
    <property type="entry name" value="TPR"/>
    <property type="match status" value="8"/>
</dbReference>
<feature type="repeat" description="TPR" evidence="7">
    <location>
        <begin position="506"/>
        <end position="539"/>
    </location>
</feature>
<evidence type="ECO:0000313" key="10">
    <source>
        <dbReference type="Proteomes" id="UP000319731"/>
    </source>
</evidence>
<evidence type="ECO:0000256" key="6">
    <source>
        <dbReference type="ARBA" id="ARBA00023306"/>
    </source>
</evidence>
<feature type="compositionally biased region" description="Low complexity" evidence="8">
    <location>
        <begin position="12"/>
        <end position="23"/>
    </location>
</feature>
<dbReference type="GO" id="GO:0005680">
    <property type="term" value="C:anaphase-promoting complex"/>
    <property type="evidence" value="ECO:0007669"/>
    <property type="project" value="TreeGrafter"/>
</dbReference>
<dbReference type="SUPFAM" id="SSF81901">
    <property type="entry name" value="HCP-like"/>
    <property type="match status" value="1"/>
</dbReference>
<feature type="repeat" description="TPR" evidence="7">
    <location>
        <begin position="472"/>
        <end position="505"/>
    </location>
</feature>
<dbReference type="SUPFAM" id="SSF48452">
    <property type="entry name" value="TPR-like"/>
    <property type="match status" value="1"/>
</dbReference>
<accession>A0A507BY73</accession>
<gene>
    <name evidence="9" type="ORF">SmJEL517_g04733</name>
</gene>
<dbReference type="OrthoDB" id="10006270at2759"/>
<feature type="compositionally biased region" description="Basic residues" evidence="8">
    <location>
        <begin position="1"/>
        <end position="10"/>
    </location>
</feature>
<dbReference type="InterPro" id="IPR019734">
    <property type="entry name" value="TPR_rpt"/>
</dbReference>
<dbReference type="Proteomes" id="UP000319731">
    <property type="component" value="Unassembled WGS sequence"/>
</dbReference>
<organism evidence="9 10">
    <name type="scientific">Synchytrium microbalum</name>
    <dbReference type="NCBI Taxonomy" id="1806994"/>
    <lineage>
        <taxon>Eukaryota</taxon>
        <taxon>Fungi</taxon>
        <taxon>Fungi incertae sedis</taxon>
        <taxon>Chytridiomycota</taxon>
        <taxon>Chytridiomycota incertae sedis</taxon>
        <taxon>Chytridiomycetes</taxon>
        <taxon>Synchytriales</taxon>
        <taxon>Synchytriaceae</taxon>
        <taxon>Synchytrium</taxon>
    </lineage>
</organism>
<dbReference type="EMBL" id="QEAO01000035">
    <property type="protein sequence ID" value="TPX32078.1"/>
    <property type="molecule type" value="Genomic_DNA"/>
</dbReference>
<dbReference type="GO" id="GO:0045842">
    <property type="term" value="P:positive regulation of mitotic metaphase/anaphase transition"/>
    <property type="evidence" value="ECO:0007669"/>
    <property type="project" value="TreeGrafter"/>
</dbReference>
<protein>
    <submittedName>
        <fullName evidence="9">Uncharacterized protein</fullName>
    </submittedName>
</protein>
<keyword evidence="5 7" id="KW-0802">TPR repeat</keyword>
<dbReference type="GO" id="GO:0031145">
    <property type="term" value="P:anaphase-promoting complex-dependent catabolic process"/>
    <property type="evidence" value="ECO:0007669"/>
    <property type="project" value="TreeGrafter"/>
</dbReference>
<dbReference type="PANTHER" id="PTHR12558">
    <property type="entry name" value="CELL DIVISION CYCLE 16,23,27"/>
    <property type="match status" value="1"/>
</dbReference>
<dbReference type="PROSITE" id="PS50005">
    <property type="entry name" value="TPR"/>
    <property type="match status" value="3"/>
</dbReference>
<keyword evidence="2" id="KW-0677">Repeat</keyword>